<keyword evidence="1" id="KW-1133">Transmembrane helix</keyword>
<evidence type="ECO:0000313" key="3">
    <source>
        <dbReference type="Proteomes" id="UP001595693"/>
    </source>
</evidence>
<dbReference type="Proteomes" id="UP001595693">
    <property type="component" value="Unassembled WGS sequence"/>
</dbReference>
<sequence length="94" mass="11109">MKVMALPMWRRRRFALAAAKRFWSLGAVPVLLFWFSATATTTFEAWRYFFLGAVTTAHFGIYVFYETMSLVRAHHWALLEAREKAAIRRYMKGR</sequence>
<gene>
    <name evidence="2" type="ORF">ACFOW3_13650</name>
</gene>
<organism evidence="2 3">
    <name type="scientific">Acidovorax facilis</name>
    <dbReference type="NCBI Taxonomy" id="12917"/>
    <lineage>
        <taxon>Bacteria</taxon>
        <taxon>Pseudomonadati</taxon>
        <taxon>Pseudomonadota</taxon>
        <taxon>Betaproteobacteria</taxon>
        <taxon>Burkholderiales</taxon>
        <taxon>Comamonadaceae</taxon>
        <taxon>Acidovorax</taxon>
    </lineage>
</organism>
<keyword evidence="1" id="KW-0472">Membrane</keyword>
<keyword evidence="3" id="KW-1185">Reference proteome</keyword>
<dbReference type="RefSeq" id="WP_252635555.1">
    <property type="nucleotide sequence ID" value="NZ_JAMXAX010000009.1"/>
</dbReference>
<name>A0ABV8DBH3_9BURK</name>
<keyword evidence="1" id="KW-0812">Transmembrane</keyword>
<proteinExistence type="predicted"/>
<dbReference type="EMBL" id="JBHSAJ010000037">
    <property type="protein sequence ID" value="MFC3935661.1"/>
    <property type="molecule type" value="Genomic_DNA"/>
</dbReference>
<reference evidence="3" key="1">
    <citation type="journal article" date="2019" name="Int. J. Syst. Evol. Microbiol.">
        <title>The Global Catalogue of Microorganisms (GCM) 10K type strain sequencing project: providing services to taxonomists for standard genome sequencing and annotation.</title>
        <authorList>
            <consortium name="The Broad Institute Genomics Platform"/>
            <consortium name="The Broad Institute Genome Sequencing Center for Infectious Disease"/>
            <person name="Wu L."/>
            <person name="Ma J."/>
        </authorList>
    </citation>
    <scope>NUCLEOTIDE SEQUENCE [LARGE SCALE GENOMIC DNA]</scope>
    <source>
        <strain evidence="3">CCUG 2113</strain>
    </source>
</reference>
<evidence type="ECO:0008006" key="4">
    <source>
        <dbReference type="Google" id="ProtNLM"/>
    </source>
</evidence>
<evidence type="ECO:0000256" key="1">
    <source>
        <dbReference type="SAM" id="Phobius"/>
    </source>
</evidence>
<accession>A0ABV8DBH3</accession>
<feature type="transmembrane region" description="Helical" evidence="1">
    <location>
        <begin position="48"/>
        <end position="65"/>
    </location>
</feature>
<comment type="caution">
    <text evidence="2">The sequence shown here is derived from an EMBL/GenBank/DDBJ whole genome shotgun (WGS) entry which is preliminary data.</text>
</comment>
<evidence type="ECO:0000313" key="2">
    <source>
        <dbReference type="EMBL" id="MFC3935661.1"/>
    </source>
</evidence>
<protein>
    <recommendedName>
        <fullName evidence="4">DUF2061 domain-containing protein</fullName>
    </recommendedName>
</protein>